<comment type="caution">
    <text evidence="2">The sequence shown here is derived from an EMBL/GenBank/DDBJ whole genome shotgun (WGS) entry which is preliminary data.</text>
</comment>
<evidence type="ECO:0000313" key="3">
    <source>
        <dbReference type="Proteomes" id="UP000606786"/>
    </source>
</evidence>
<gene>
    <name evidence="2" type="ORF">CCAP1982_LOCUS9096</name>
</gene>
<proteinExistence type="predicted"/>
<feature type="compositionally biased region" description="Polar residues" evidence="1">
    <location>
        <begin position="29"/>
        <end position="42"/>
    </location>
</feature>
<reference evidence="2" key="1">
    <citation type="submission" date="2020-11" db="EMBL/GenBank/DDBJ databases">
        <authorList>
            <person name="Whitehead M."/>
        </authorList>
    </citation>
    <scope>NUCLEOTIDE SEQUENCE</scope>
    <source>
        <strain evidence="2">EGII</strain>
    </source>
</reference>
<dbReference type="Proteomes" id="UP000606786">
    <property type="component" value="Unassembled WGS sequence"/>
</dbReference>
<dbReference type="AlphaFoldDB" id="A0A811UN41"/>
<dbReference type="EMBL" id="CAJHJT010000012">
    <property type="protein sequence ID" value="CAD7000622.1"/>
    <property type="molecule type" value="Genomic_DNA"/>
</dbReference>
<feature type="compositionally biased region" description="Acidic residues" evidence="1">
    <location>
        <begin position="59"/>
        <end position="68"/>
    </location>
</feature>
<organism evidence="2 3">
    <name type="scientific">Ceratitis capitata</name>
    <name type="common">Mediterranean fruit fly</name>
    <name type="synonym">Tephritis capitata</name>
    <dbReference type="NCBI Taxonomy" id="7213"/>
    <lineage>
        <taxon>Eukaryota</taxon>
        <taxon>Metazoa</taxon>
        <taxon>Ecdysozoa</taxon>
        <taxon>Arthropoda</taxon>
        <taxon>Hexapoda</taxon>
        <taxon>Insecta</taxon>
        <taxon>Pterygota</taxon>
        <taxon>Neoptera</taxon>
        <taxon>Endopterygota</taxon>
        <taxon>Diptera</taxon>
        <taxon>Brachycera</taxon>
        <taxon>Muscomorpha</taxon>
        <taxon>Tephritoidea</taxon>
        <taxon>Tephritidae</taxon>
        <taxon>Ceratitis</taxon>
        <taxon>Ceratitis</taxon>
    </lineage>
</organism>
<keyword evidence="3" id="KW-1185">Reference proteome</keyword>
<name>A0A811UN41_CERCA</name>
<feature type="compositionally biased region" description="Low complexity" evidence="1">
    <location>
        <begin position="1"/>
        <end position="20"/>
    </location>
</feature>
<protein>
    <submittedName>
        <fullName evidence="2">(Mediterranean fruit fly) hypothetical protein</fullName>
    </submittedName>
</protein>
<evidence type="ECO:0000313" key="2">
    <source>
        <dbReference type="EMBL" id="CAD7000622.1"/>
    </source>
</evidence>
<sequence length="109" mass="11992">MTAATTATRTTSGKVRTTLTKSVPATPVQPKSPTTHFISTSPECGGVGGLTTPAATATGEEDDNDEQEEHYNNCSEYLPHSYPNFTFDLSDDDSNEFDEELDWTTLRWR</sequence>
<accession>A0A811UN41</accession>
<evidence type="ECO:0000256" key="1">
    <source>
        <dbReference type="SAM" id="MobiDB-lite"/>
    </source>
</evidence>
<feature type="region of interest" description="Disordered" evidence="1">
    <location>
        <begin position="1"/>
        <end position="70"/>
    </location>
</feature>
<dbReference type="OrthoDB" id="9988752at2759"/>